<name>A0ABY2NNN9_9LEPT</name>
<dbReference type="PROSITE" id="PS00737">
    <property type="entry name" value="THIOLASE_2"/>
    <property type="match status" value="1"/>
</dbReference>
<accession>A0ABY2NNN9</accession>
<dbReference type="InterPro" id="IPR020615">
    <property type="entry name" value="Thiolase_acyl_enz_int_AS"/>
</dbReference>
<dbReference type="PIRSF" id="PIRSF000429">
    <property type="entry name" value="Ac-CoA_Ac_transf"/>
    <property type="match status" value="1"/>
</dbReference>
<reference evidence="8" key="1">
    <citation type="journal article" date="2019" name="PLoS Negl. Trop. Dis.">
        <title>Revisiting the worldwide diversity of Leptospira species in the environment.</title>
        <authorList>
            <person name="Vincent A.T."/>
            <person name="Schiettekatte O."/>
            <person name="Bourhy P."/>
            <person name="Veyrier F.J."/>
            <person name="Picardeau M."/>
        </authorList>
    </citation>
    <scope>NUCLEOTIDE SEQUENCE [LARGE SCALE GENOMIC DNA]</scope>
    <source>
        <strain evidence="8">201601955</strain>
    </source>
</reference>
<evidence type="ECO:0000313" key="8">
    <source>
        <dbReference type="Proteomes" id="UP000298112"/>
    </source>
</evidence>
<evidence type="ECO:0000256" key="4">
    <source>
        <dbReference type="RuleBase" id="RU003557"/>
    </source>
</evidence>
<organism evidence="7 8">
    <name type="scientific">Leptospira vanthielii</name>
    <dbReference type="NCBI Taxonomy" id="293085"/>
    <lineage>
        <taxon>Bacteria</taxon>
        <taxon>Pseudomonadati</taxon>
        <taxon>Spirochaetota</taxon>
        <taxon>Spirochaetia</taxon>
        <taxon>Leptospirales</taxon>
        <taxon>Leptospiraceae</taxon>
        <taxon>Leptospira</taxon>
    </lineage>
</organism>
<dbReference type="Pfam" id="PF00108">
    <property type="entry name" value="Thiolase_N"/>
    <property type="match status" value="1"/>
</dbReference>
<dbReference type="EMBL" id="RQHF01000028">
    <property type="protein sequence ID" value="TGM52663.1"/>
    <property type="molecule type" value="Genomic_DNA"/>
</dbReference>
<dbReference type="InterPro" id="IPR020617">
    <property type="entry name" value="Thiolase_C"/>
</dbReference>
<dbReference type="NCBIfam" id="NF006090">
    <property type="entry name" value="PRK08242.1"/>
    <property type="match status" value="1"/>
</dbReference>
<dbReference type="InterPro" id="IPR016039">
    <property type="entry name" value="Thiolase-like"/>
</dbReference>
<feature type="domain" description="Thiolase N-terminal" evidence="5">
    <location>
        <begin position="5"/>
        <end position="271"/>
    </location>
</feature>
<feature type="domain" description="Thiolase C-terminal" evidence="6">
    <location>
        <begin position="280"/>
        <end position="402"/>
    </location>
</feature>
<dbReference type="InterPro" id="IPR002155">
    <property type="entry name" value="Thiolase"/>
</dbReference>
<dbReference type="PANTHER" id="PTHR43365">
    <property type="entry name" value="BLR7806 PROTEIN"/>
    <property type="match status" value="1"/>
</dbReference>
<dbReference type="InterPro" id="IPR020616">
    <property type="entry name" value="Thiolase_N"/>
</dbReference>
<protein>
    <submittedName>
        <fullName evidence="7">Acetyl-CoA C-acetyltransferase</fullName>
        <ecNumber evidence="7">2.3.1.9</ecNumber>
    </submittedName>
</protein>
<dbReference type="GO" id="GO:0003985">
    <property type="term" value="F:acetyl-CoA C-acetyltransferase activity"/>
    <property type="evidence" value="ECO:0007669"/>
    <property type="project" value="UniProtKB-EC"/>
</dbReference>
<comment type="caution">
    <text evidence="7">The sequence shown here is derived from an EMBL/GenBank/DDBJ whole genome shotgun (WGS) entry which is preliminary data.</text>
</comment>
<dbReference type="Proteomes" id="UP000298112">
    <property type="component" value="Unassembled WGS sequence"/>
</dbReference>
<evidence type="ECO:0000259" key="5">
    <source>
        <dbReference type="Pfam" id="PF00108"/>
    </source>
</evidence>
<dbReference type="InterPro" id="IPR020610">
    <property type="entry name" value="Thiolase_AS"/>
</dbReference>
<dbReference type="NCBIfam" id="TIGR01930">
    <property type="entry name" value="AcCoA-C-Actrans"/>
    <property type="match status" value="1"/>
</dbReference>
<dbReference type="PROSITE" id="PS00099">
    <property type="entry name" value="THIOLASE_3"/>
    <property type="match status" value="1"/>
</dbReference>
<proteinExistence type="inferred from homology"/>
<dbReference type="PANTHER" id="PTHR43365:SF1">
    <property type="entry name" value="ACETYL-COA C-ACYLTRANSFERASE"/>
    <property type="match status" value="1"/>
</dbReference>
<dbReference type="Pfam" id="PF02803">
    <property type="entry name" value="Thiolase_C"/>
    <property type="match status" value="1"/>
</dbReference>
<gene>
    <name evidence="7" type="ORF">EHQ95_13550</name>
</gene>
<dbReference type="PROSITE" id="PS00098">
    <property type="entry name" value="THIOLASE_1"/>
    <property type="match status" value="1"/>
</dbReference>
<evidence type="ECO:0000256" key="1">
    <source>
        <dbReference type="ARBA" id="ARBA00010982"/>
    </source>
</evidence>
<dbReference type="InterPro" id="IPR020613">
    <property type="entry name" value="Thiolase_CS"/>
</dbReference>
<sequence length="404" mass="42915">MGNSYIIDAVRTPRGKGKKRGTLASVHPQELAAATLKAIQSRTGIDPKTVEEVVMGCVSQVADQAACIARYAVMAAHWPKEVPGYTVNRFCGSGLQALNNVANHVASGAMELGVGGGVESMSRVKMGDDMMGRDFNVGNDKIASYYNLVPQGISADLIATKYDISREEADRFAESSQQKAHAAVQNGYFKKSVIPITLDDGTVVTEEENPRLESDYAFLSGLGPVFKTIGEKELDAIALRSYPEVTKINHIHTLGNSSGIVDGAAAILVTNDEGLKKYGLKPRARVLATVATGEDPTIMLTGPVSASQKALKQAGLTVKDIDLWEINEAFASVVLYVKKTLGIDESKINVNGGAIALGHPLGATGAILTGTVLDELERRDLRYGLITLCIGGGMGIATIIERLK</sequence>
<evidence type="ECO:0000313" key="7">
    <source>
        <dbReference type="EMBL" id="TGM52663.1"/>
    </source>
</evidence>
<keyword evidence="2 4" id="KW-0808">Transferase</keyword>
<keyword evidence="3 4" id="KW-0012">Acyltransferase</keyword>
<evidence type="ECO:0000256" key="2">
    <source>
        <dbReference type="ARBA" id="ARBA00022679"/>
    </source>
</evidence>
<dbReference type="CDD" id="cd00751">
    <property type="entry name" value="thiolase"/>
    <property type="match status" value="1"/>
</dbReference>
<comment type="similarity">
    <text evidence="1 4">Belongs to the thiolase-like superfamily. Thiolase family.</text>
</comment>
<keyword evidence="8" id="KW-1185">Reference proteome</keyword>
<evidence type="ECO:0000259" key="6">
    <source>
        <dbReference type="Pfam" id="PF02803"/>
    </source>
</evidence>
<dbReference type="EC" id="2.3.1.9" evidence="7"/>
<dbReference type="Gene3D" id="3.40.47.10">
    <property type="match status" value="2"/>
</dbReference>
<dbReference type="RefSeq" id="WP_002976131.1">
    <property type="nucleotide sequence ID" value="NZ_RQHF01000028.1"/>
</dbReference>
<evidence type="ECO:0000256" key="3">
    <source>
        <dbReference type="ARBA" id="ARBA00023315"/>
    </source>
</evidence>
<dbReference type="SUPFAM" id="SSF53901">
    <property type="entry name" value="Thiolase-like"/>
    <property type="match status" value="2"/>
</dbReference>